<evidence type="ECO:0000256" key="12">
    <source>
        <dbReference type="PIRSR" id="PIRSR037219-1"/>
    </source>
</evidence>
<dbReference type="InterPro" id="IPR004030">
    <property type="entry name" value="NOS_N"/>
</dbReference>
<comment type="caution">
    <text evidence="14">The sequence shown here is derived from an EMBL/GenBank/DDBJ whole genome shotgun (WGS) entry which is preliminary data.</text>
</comment>
<comment type="similarity">
    <text evidence="3 11">Belongs to the NOS family. Bacterial NOS oxygenase subfamily.</text>
</comment>
<evidence type="ECO:0000256" key="9">
    <source>
        <dbReference type="ARBA" id="ARBA00023004"/>
    </source>
</evidence>
<comment type="miscellaneous">
    <text evidence="11">This protein is similar to the oxygenase domain of eukaryotic nitric oxide synthases but lacks the reductase domain which, in eukaryotes, is responsible for transfer of electrons to the ferric heme during nitric oxide synthesis.</text>
</comment>
<evidence type="ECO:0000256" key="3">
    <source>
        <dbReference type="ARBA" id="ARBA00005411"/>
    </source>
</evidence>
<dbReference type="PIRSF" id="PIRSF037219">
    <property type="entry name" value="NOS_oxygenase"/>
    <property type="match status" value="1"/>
</dbReference>
<dbReference type="PROSITE" id="PS60001">
    <property type="entry name" value="NOS"/>
    <property type="match status" value="1"/>
</dbReference>
<evidence type="ECO:0000256" key="5">
    <source>
        <dbReference type="ARBA" id="ARBA00018859"/>
    </source>
</evidence>
<dbReference type="Pfam" id="PF02898">
    <property type="entry name" value="NO_synthase"/>
    <property type="match status" value="1"/>
</dbReference>
<organism evidence="14 15">
    <name type="scientific">Brevibacillus invocatus</name>
    <dbReference type="NCBI Taxonomy" id="173959"/>
    <lineage>
        <taxon>Bacteria</taxon>
        <taxon>Bacillati</taxon>
        <taxon>Bacillota</taxon>
        <taxon>Bacilli</taxon>
        <taxon>Bacillales</taxon>
        <taxon>Paenibacillaceae</taxon>
        <taxon>Brevibacillus</taxon>
    </lineage>
</organism>
<dbReference type="PANTHER" id="PTHR43410:SF1">
    <property type="entry name" value="NITRIC OXIDE SYNTHASE"/>
    <property type="match status" value="1"/>
</dbReference>
<accession>A0A3M8CK21</accession>
<dbReference type="InterPro" id="IPR044944">
    <property type="entry name" value="NOS_dom_3"/>
</dbReference>
<comment type="function">
    <text evidence="2 11">Catalyzes the production of nitric oxide.</text>
</comment>
<keyword evidence="6 11" id="KW-0349">Heme</keyword>
<dbReference type="Gene3D" id="3.90.340.10">
    <property type="entry name" value="Nitric Oxide Synthase, Chain A, domain 1"/>
    <property type="match status" value="1"/>
</dbReference>
<dbReference type="Proteomes" id="UP000282028">
    <property type="component" value="Unassembled WGS sequence"/>
</dbReference>
<keyword evidence="15" id="KW-1185">Reference proteome</keyword>
<dbReference type="CDD" id="cd00794">
    <property type="entry name" value="NOS_oxygenase_prok"/>
    <property type="match status" value="1"/>
</dbReference>
<comment type="subunit">
    <text evidence="11">Homodimer.</text>
</comment>
<dbReference type="GO" id="GO:0004517">
    <property type="term" value="F:nitric-oxide synthase activity"/>
    <property type="evidence" value="ECO:0007669"/>
    <property type="project" value="InterPro"/>
</dbReference>
<keyword evidence="9 11" id="KW-0408">Iron</keyword>
<evidence type="ECO:0000256" key="1">
    <source>
        <dbReference type="ARBA" id="ARBA00001971"/>
    </source>
</evidence>
<comment type="catalytic activity">
    <reaction evidence="10">
        <text>3 reduced [flavodoxin] + 2 L-arginine + 4 O2 = 3 oxidized [flavodoxin] + 2 L-citrulline + 2 nitric oxide + 4 H2O + 5 H(+)</text>
        <dbReference type="Rhea" id="RHEA:52324"/>
        <dbReference type="Rhea" id="RHEA-COMP:10622"/>
        <dbReference type="Rhea" id="RHEA-COMP:10623"/>
        <dbReference type="ChEBI" id="CHEBI:15377"/>
        <dbReference type="ChEBI" id="CHEBI:15378"/>
        <dbReference type="ChEBI" id="CHEBI:15379"/>
        <dbReference type="ChEBI" id="CHEBI:16480"/>
        <dbReference type="ChEBI" id="CHEBI:32682"/>
        <dbReference type="ChEBI" id="CHEBI:57618"/>
        <dbReference type="ChEBI" id="CHEBI:57743"/>
        <dbReference type="ChEBI" id="CHEBI:58210"/>
        <dbReference type="EC" id="1.14.14.47"/>
    </reaction>
</comment>
<dbReference type="AlphaFoldDB" id="A0A3M8CK21"/>
<dbReference type="EMBL" id="RHHR01000009">
    <property type="protein sequence ID" value="RNB75979.1"/>
    <property type="molecule type" value="Genomic_DNA"/>
</dbReference>
<dbReference type="PANTHER" id="PTHR43410">
    <property type="entry name" value="NITRIC OXIDE SYNTHASE OXYGENASE"/>
    <property type="match status" value="1"/>
</dbReference>
<dbReference type="InterPro" id="IPR036119">
    <property type="entry name" value="NOS_N_sf"/>
</dbReference>
<evidence type="ECO:0000256" key="2">
    <source>
        <dbReference type="ARBA" id="ARBA00002642"/>
    </source>
</evidence>
<evidence type="ECO:0000259" key="13">
    <source>
        <dbReference type="PROSITE" id="PS60001"/>
    </source>
</evidence>
<dbReference type="InterPro" id="IPR017142">
    <property type="entry name" value="Nitric_oxide_synthase_Oase-su"/>
</dbReference>
<evidence type="ECO:0000256" key="4">
    <source>
        <dbReference type="ARBA" id="ARBA00012735"/>
    </source>
</evidence>
<dbReference type="RefSeq" id="WP_122908136.1">
    <property type="nucleotide sequence ID" value="NZ_CBCSBE010000004.1"/>
</dbReference>
<feature type="domain" description="Nitric oxide synthase (NOS)" evidence="13">
    <location>
        <begin position="65"/>
        <end position="72"/>
    </location>
</feature>
<sequence>MNNQQRMEAAERFIHTCYMELGKTPQETEGRLQEIRKSFAAKGFYVHTEEELRHGAKMAWRNSNRCIGRLFWESLQVFDERHVKSEEEMAQALFRHIEYATNDGKIRPSITIFAPAAGEGPRPRIWNHQLIRYAGYETECGVLGDPVSIEFTRLCEKLGWQGERTRFDILPLVLQMGEKTPRYFDIPKQLVLEVMLRHPEYPAFSDLHLKWYGVPVVSDMRLEIGGIDYLAAPFNGWYMGTEIGARNLADQDRYNMLPKMAEIMGLDTSREITLWKDKALIELNIAVLHSFKEAGVSIVDHHTASQQFQRFEQREKNEGREMTGDWTWLIPPISPAATHIFHSAYDNRMESPNFFYQDKPGTAACPSHVKGLTCPMHEQ</sequence>
<dbReference type="OrthoDB" id="3398374at2"/>
<evidence type="ECO:0000313" key="15">
    <source>
        <dbReference type="Proteomes" id="UP000282028"/>
    </source>
</evidence>
<dbReference type="InterPro" id="IPR050607">
    <property type="entry name" value="NOS"/>
</dbReference>
<dbReference type="GO" id="GO:0006809">
    <property type="term" value="P:nitric oxide biosynthetic process"/>
    <property type="evidence" value="ECO:0007669"/>
    <property type="project" value="InterPro"/>
</dbReference>
<gene>
    <name evidence="14" type="ORF">EDM52_05850</name>
</gene>
<dbReference type="Gene3D" id="3.90.1230.10">
    <property type="entry name" value="Nitric Oxide Synthase, Chain A, domain 3"/>
    <property type="match status" value="1"/>
</dbReference>
<keyword evidence="7 11" id="KW-0479">Metal-binding</keyword>
<dbReference type="InterPro" id="IPR044940">
    <property type="entry name" value="NOS_dom_2"/>
</dbReference>
<reference evidence="14 15" key="1">
    <citation type="submission" date="2018-10" db="EMBL/GenBank/DDBJ databases">
        <title>Phylogenomics of Brevibacillus.</title>
        <authorList>
            <person name="Dunlap C."/>
        </authorList>
    </citation>
    <scope>NUCLEOTIDE SEQUENCE [LARGE SCALE GENOMIC DNA]</scope>
    <source>
        <strain evidence="14 15">JCM 12215</strain>
    </source>
</reference>
<dbReference type="GO" id="GO:0046872">
    <property type="term" value="F:metal ion binding"/>
    <property type="evidence" value="ECO:0007669"/>
    <property type="project" value="UniProtKB-KW"/>
</dbReference>
<dbReference type="EC" id="1.14.14.47" evidence="4 11"/>
<keyword evidence="8 11" id="KW-0560">Oxidoreductase</keyword>
<evidence type="ECO:0000256" key="8">
    <source>
        <dbReference type="ARBA" id="ARBA00023002"/>
    </source>
</evidence>
<evidence type="ECO:0000256" key="7">
    <source>
        <dbReference type="ARBA" id="ARBA00022723"/>
    </source>
</evidence>
<feature type="binding site" description="axial binding residue" evidence="12">
    <location>
        <position position="66"/>
    </location>
    <ligand>
        <name>heme</name>
        <dbReference type="ChEBI" id="CHEBI:30413"/>
    </ligand>
    <ligandPart>
        <name>Fe</name>
        <dbReference type="ChEBI" id="CHEBI:18248"/>
    </ligandPart>
</feature>
<protein>
    <recommendedName>
        <fullName evidence="5 11">Nitric oxide synthase oxygenase</fullName>
        <ecNumber evidence="4 11">1.14.14.47</ecNumber>
    </recommendedName>
</protein>
<name>A0A3M8CK21_9BACL</name>
<dbReference type="SUPFAM" id="SSF56512">
    <property type="entry name" value="Nitric oxide (NO) synthase oxygenase domain"/>
    <property type="match status" value="1"/>
</dbReference>
<evidence type="ECO:0000256" key="11">
    <source>
        <dbReference type="PIRNR" id="PIRNR037219"/>
    </source>
</evidence>
<evidence type="ECO:0000256" key="6">
    <source>
        <dbReference type="ARBA" id="ARBA00022617"/>
    </source>
</evidence>
<evidence type="ECO:0000256" key="10">
    <source>
        <dbReference type="ARBA" id="ARBA00048713"/>
    </source>
</evidence>
<dbReference type="GO" id="GO:0020037">
    <property type="term" value="F:heme binding"/>
    <property type="evidence" value="ECO:0007669"/>
    <property type="project" value="InterPro"/>
</dbReference>
<comment type="cofactor">
    <cofactor evidence="1 11 12">
        <name>heme</name>
        <dbReference type="ChEBI" id="CHEBI:30413"/>
    </cofactor>
</comment>
<proteinExistence type="inferred from homology"/>
<dbReference type="InterPro" id="IPR044943">
    <property type="entry name" value="NOS_dom_1"/>
</dbReference>
<dbReference type="Gene3D" id="3.90.440.10">
    <property type="entry name" value="Nitric Oxide Synthase,Heme Domain,Chain A domain 2"/>
    <property type="match status" value="1"/>
</dbReference>
<evidence type="ECO:0000313" key="14">
    <source>
        <dbReference type="EMBL" id="RNB75979.1"/>
    </source>
</evidence>